<keyword evidence="2" id="KW-1185">Reference proteome</keyword>
<evidence type="ECO:0000313" key="2">
    <source>
        <dbReference type="Proteomes" id="UP000225277"/>
    </source>
</evidence>
<organism evidence="1 2">
    <name type="scientific">Ramularia collo-cygni</name>
    <dbReference type="NCBI Taxonomy" id="112498"/>
    <lineage>
        <taxon>Eukaryota</taxon>
        <taxon>Fungi</taxon>
        <taxon>Dikarya</taxon>
        <taxon>Ascomycota</taxon>
        <taxon>Pezizomycotina</taxon>
        <taxon>Dothideomycetes</taxon>
        <taxon>Dothideomycetidae</taxon>
        <taxon>Mycosphaerellales</taxon>
        <taxon>Mycosphaerellaceae</taxon>
        <taxon>Ramularia</taxon>
    </lineage>
</organism>
<dbReference type="AlphaFoldDB" id="A0A2D3V4A6"/>
<proteinExistence type="predicted"/>
<accession>A0A2D3V4A6</accession>
<sequence length="103" mass="11705">MLAAIVEDWNQANEYRFASEILRDMARDFHPVGRDAGIDQSLGKIRVELEGLNESLDPDVVSLPETAEELYVRLDEFVIVRSSVEGRVEDNERIELERAESNG</sequence>
<name>A0A2D3V4A6_9PEZI</name>
<reference evidence="1 2" key="1">
    <citation type="submission" date="2016-03" db="EMBL/GenBank/DDBJ databases">
        <authorList>
            <person name="Ploux O."/>
        </authorList>
    </citation>
    <scope>NUCLEOTIDE SEQUENCE [LARGE SCALE GENOMIC DNA]</scope>
    <source>
        <strain evidence="1 2">URUG2</strain>
    </source>
</reference>
<dbReference type="Proteomes" id="UP000225277">
    <property type="component" value="Unassembled WGS sequence"/>
</dbReference>
<dbReference type="EMBL" id="FJUY01000025">
    <property type="protein sequence ID" value="CZT25127.1"/>
    <property type="molecule type" value="Genomic_DNA"/>
</dbReference>
<gene>
    <name evidence="1" type="ORF">RCC_10856</name>
</gene>
<protein>
    <submittedName>
        <fullName evidence="1">Uncharacterized protein</fullName>
    </submittedName>
</protein>
<dbReference type="RefSeq" id="XP_023631850.1">
    <property type="nucleotide sequence ID" value="XM_023776082.1"/>
</dbReference>
<dbReference type="GeneID" id="35605891"/>
<evidence type="ECO:0000313" key="1">
    <source>
        <dbReference type="EMBL" id="CZT25127.1"/>
    </source>
</evidence>